<name>A0A7S2V3H6_9STRA</name>
<feature type="transmembrane region" description="Helical" evidence="2">
    <location>
        <begin position="123"/>
        <end position="146"/>
    </location>
</feature>
<keyword evidence="2" id="KW-1133">Transmembrane helix</keyword>
<proteinExistence type="predicted"/>
<sequence>MDAEGGGKSNAKPESGHRSSGKSPNVRSIGHHSYIGTAWNAVKTGFRENRFARKRTLFVWYISMGWSIALLILGFIDAGHNGSSSTGSAAAAFAAIWNGILFFLMGLWGLFVLREYRTIMNFAVLLGLAVMGSQLEFTLFVCFVGYAKHSKEEGPYDIAMAVFLFLQTFTLTLFSFMAWRHRGLVIKGINPDEELQFGANELIASTADEYSVPSMDTGTQSNTSNMRRI</sequence>
<reference evidence="3" key="1">
    <citation type="submission" date="2021-01" db="EMBL/GenBank/DDBJ databases">
        <authorList>
            <person name="Corre E."/>
            <person name="Pelletier E."/>
            <person name="Niang G."/>
            <person name="Scheremetjew M."/>
            <person name="Finn R."/>
            <person name="Kale V."/>
            <person name="Holt S."/>
            <person name="Cochrane G."/>
            <person name="Meng A."/>
            <person name="Brown T."/>
            <person name="Cohen L."/>
        </authorList>
    </citation>
    <scope>NUCLEOTIDE SEQUENCE</scope>
    <source>
        <strain evidence="3">CCMP1661</strain>
    </source>
</reference>
<dbReference type="EMBL" id="HBHR01014669">
    <property type="protein sequence ID" value="CAD9865970.1"/>
    <property type="molecule type" value="Transcribed_RNA"/>
</dbReference>
<protein>
    <submittedName>
        <fullName evidence="3">Uncharacterized protein</fullName>
    </submittedName>
</protein>
<accession>A0A7S2V3H6</accession>
<feature type="region of interest" description="Disordered" evidence="1">
    <location>
        <begin position="1"/>
        <end position="28"/>
    </location>
</feature>
<keyword evidence="2" id="KW-0472">Membrane</keyword>
<keyword evidence="2" id="KW-0812">Transmembrane</keyword>
<feature type="transmembrane region" description="Helical" evidence="2">
    <location>
        <begin position="57"/>
        <end position="76"/>
    </location>
</feature>
<evidence type="ECO:0000313" key="3">
    <source>
        <dbReference type="EMBL" id="CAD9865970.1"/>
    </source>
</evidence>
<evidence type="ECO:0000256" key="2">
    <source>
        <dbReference type="SAM" id="Phobius"/>
    </source>
</evidence>
<gene>
    <name evidence="3" type="ORF">FJAP1339_LOCUS7288</name>
</gene>
<dbReference type="AlphaFoldDB" id="A0A7S2V3H6"/>
<feature type="transmembrane region" description="Helical" evidence="2">
    <location>
        <begin position="88"/>
        <end position="111"/>
    </location>
</feature>
<feature type="transmembrane region" description="Helical" evidence="2">
    <location>
        <begin position="158"/>
        <end position="179"/>
    </location>
</feature>
<evidence type="ECO:0000256" key="1">
    <source>
        <dbReference type="SAM" id="MobiDB-lite"/>
    </source>
</evidence>
<organism evidence="3">
    <name type="scientific">Fibrocapsa japonica</name>
    <dbReference type="NCBI Taxonomy" id="94617"/>
    <lineage>
        <taxon>Eukaryota</taxon>
        <taxon>Sar</taxon>
        <taxon>Stramenopiles</taxon>
        <taxon>Ochrophyta</taxon>
        <taxon>Raphidophyceae</taxon>
        <taxon>Chattonellales</taxon>
        <taxon>Chattonellaceae</taxon>
        <taxon>Fibrocapsa</taxon>
    </lineage>
</organism>